<evidence type="ECO:0000256" key="2">
    <source>
        <dbReference type="ARBA" id="ARBA00004496"/>
    </source>
</evidence>
<keyword evidence="12" id="KW-0969">Cilium</keyword>
<name>L8JE04_9GAMM</name>
<accession>L8JE04</accession>
<comment type="similarity">
    <text evidence="3">Belongs to the FliH family.</text>
</comment>
<comment type="subcellular location">
    <subcellularLocation>
        <location evidence="2">Cytoplasm</location>
    </subcellularLocation>
</comment>
<proteinExistence type="inferred from homology"/>
<feature type="compositionally biased region" description="Low complexity" evidence="10">
    <location>
        <begin position="62"/>
        <end position="83"/>
    </location>
</feature>
<organism evidence="12 13">
    <name type="scientific">Photobacterium marinum</name>
    <dbReference type="NCBI Taxonomy" id="1056511"/>
    <lineage>
        <taxon>Bacteria</taxon>
        <taxon>Pseudomonadati</taxon>
        <taxon>Pseudomonadota</taxon>
        <taxon>Gammaproteobacteria</taxon>
        <taxon>Vibrionales</taxon>
        <taxon>Vibrionaceae</taxon>
        <taxon>Photobacterium</taxon>
    </lineage>
</organism>
<dbReference type="GO" id="GO:0044781">
    <property type="term" value="P:bacterial-type flagellum organization"/>
    <property type="evidence" value="ECO:0007669"/>
    <property type="project" value="UniProtKB-KW"/>
</dbReference>
<dbReference type="PRINTS" id="PR01003">
    <property type="entry name" value="FLGFLIH"/>
</dbReference>
<keyword evidence="6" id="KW-0963">Cytoplasm</keyword>
<gene>
    <name evidence="12" type="ORF">C942_03666</name>
</gene>
<dbReference type="NCBIfam" id="NF009925">
    <property type="entry name" value="PRK13386.1"/>
    <property type="match status" value="1"/>
</dbReference>
<evidence type="ECO:0000256" key="4">
    <source>
        <dbReference type="ARBA" id="ARBA00016507"/>
    </source>
</evidence>
<dbReference type="GO" id="GO:0003774">
    <property type="term" value="F:cytoskeletal motor activity"/>
    <property type="evidence" value="ECO:0007669"/>
    <property type="project" value="InterPro"/>
</dbReference>
<dbReference type="EMBL" id="AMZO01000004">
    <property type="protein sequence ID" value="ELR67065.1"/>
    <property type="molecule type" value="Genomic_DNA"/>
</dbReference>
<keyword evidence="13" id="KW-1185">Reference proteome</keyword>
<evidence type="ECO:0000256" key="8">
    <source>
        <dbReference type="ARBA" id="ARBA00022927"/>
    </source>
</evidence>
<evidence type="ECO:0000256" key="1">
    <source>
        <dbReference type="ARBA" id="ARBA00003041"/>
    </source>
</evidence>
<evidence type="ECO:0000313" key="13">
    <source>
        <dbReference type="Proteomes" id="UP000011134"/>
    </source>
</evidence>
<keyword evidence="12" id="KW-0966">Cell projection</keyword>
<dbReference type="GO" id="GO:0015031">
    <property type="term" value="P:protein transport"/>
    <property type="evidence" value="ECO:0007669"/>
    <property type="project" value="UniProtKB-KW"/>
</dbReference>
<dbReference type="GO" id="GO:0009288">
    <property type="term" value="C:bacterial-type flagellum"/>
    <property type="evidence" value="ECO:0007669"/>
    <property type="project" value="InterPro"/>
</dbReference>
<reference evidence="12 13" key="1">
    <citation type="submission" date="2012-12" db="EMBL/GenBank/DDBJ databases">
        <title>Genome Assembly of Photobacterium sp. AK15.</title>
        <authorList>
            <person name="Khatri I."/>
            <person name="Vaidya B."/>
            <person name="Srinivas T.N.R."/>
            <person name="Subramanian S."/>
            <person name="Pinnaka A."/>
        </authorList>
    </citation>
    <scope>NUCLEOTIDE SEQUENCE [LARGE SCALE GENOMIC DNA]</scope>
    <source>
        <strain evidence="12 13">AK15</strain>
    </source>
</reference>
<dbReference type="Proteomes" id="UP000011134">
    <property type="component" value="Unassembled WGS sequence"/>
</dbReference>
<keyword evidence="9" id="KW-1006">Bacterial flagellum protein export</keyword>
<keyword evidence="8" id="KW-0653">Protein transport</keyword>
<keyword evidence="12" id="KW-0282">Flagellum</keyword>
<evidence type="ECO:0000313" key="12">
    <source>
        <dbReference type="EMBL" id="ELR67065.1"/>
    </source>
</evidence>
<dbReference type="GO" id="GO:0071973">
    <property type="term" value="P:bacterial-type flagellum-dependent cell motility"/>
    <property type="evidence" value="ECO:0007669"/>
    <property type="project" value="InterPro"/>
</dbReference>
<dbReference type="InterPro" id="IPR018035">
    <property type="entry name" value="Flagellar_FliH/T3SS_HrpE"/>
</dbReference>
<protein>
    <recommendedName>
        <fullName evidence="4">Flagellar assembly protein FliH</fullName>
    </recommendedName>
</protein>
<keyword evidence="5" id="KW-0813">Transport</keyword>
<feature type="domain" description="Flagellar assembly protein FliH/Type III secretion system HrpE" evidence="11">
    <location>
        <begin position="104"/>
        <end position="224"/>
    </location>
</feature>
<evidence type="ECO:0000256" key="7">
    <source>
        <dbReference type="ARBA" id="ARBA00022795"/>
    </source>
</evidence>
<dbReference type="PANTHER" id="PTHR34982:SF1">
    <property type="entry name" value="FLAGELLAR ASSEMBLY PROTEIN FLIH"/>
    <property type="match status" value="1"/>
</dbReference>
<evidence type="ECO:0000256" key="3">
    <source>
        <dbReference type="ARBA" id="ARBA00006602"/>
    </source>
</evidence>
<evidence type="ECO:0000259" key="11">
    <source>
        <dbReference type="Pfam" id="PF02108"/>
    </source>
</evidence>
<dbReference type="InterPro" id="IPR051472">
    <property type="entry name" value="T3SS_Stator/FliH"/>
</dbReference>
<dbReference type="InterPro" id="IPR000563">
    <property type="entry name" value="Flag_FliH"/>
</dbReference>
<dbReference type="AlphaFoldDB" id="L8JE04"/>
<dbReference type="Pfam" id="PF02108">
    <property type="entry name" value="FliH"/>
    <property type="match status" value="1"/>
</dbReference>
<comment type="caution">
    <text evidence="12">The sequence shown here is derived from an EMBL/GenBank/DDBJ whole genome shotgun (WGS) entry which is preliminary data.</text>
</comment>
<dbReference type="RefSeq" id="WP_007462905.1">
    <property type="nucleotide sequence ID" value="NZ_AMZO01000004.1"/>
</dbReference>
<evidence type="ECO:0000256" key="6">
    <source>
        <dbReference type="ARBA" id="ARBA00022490"/>
    </source>
</evidence>
<evidence type="ECO:0000256" key="9">
    <source>
        <dbReference type="ARBA" id="ARBA00023225"/>
    </source>
</evidence>
<feature type="region of interest" description="Disordered" evidence="10">
    <location>
        <begin position="27"/>
        <end position="96"/>
    </location>
</feature>
<evidence type="ECO:0000256" key="5">
    <source>
        <dbReference type="ARBA" id="ARBA00022448"/>
    </source>
</evidence>
<sequence length="237" mass="26655">MKKQAVKILHPQMGQYRNYHFPPLVEPEEDLFGDDLSAGSGASYQDEFNDGFQDGQQKGFEQGYQEGLAQGQQAGEQQGLDQGRQQGVREGLSQVQQQMGSTVTSVDNLMQQIQQVFHQHVRQQSEMICDLVQKVSRQVIRAELTLVPSQMVNLIEETLAQMPEHKPELEVYLNPQDCQRLVDLVPEQVSSWNLKPDDSLAIGSCRVVTSDSEAFADSEERLEACMESIRDNLLTDA</sequence>
<keyword evidence="7" id="KW-1005">Bacterial flagellum biogenesis</keyword>
<evidence type="ECO:0000256" key="10">
    <source>
        <dbReference type="SAM" id="MobiDB-lite"/>
    </source>
</evidence>
<dbReference type="PANTHER" id="PTHR34982">
    <property type="entry name" value="YOP PROTEINS TRANSLOCATION PROTEIN L"/>
    <property type="match status" value="1"/>
</dbReference>
<comment type="function">
    <text evidence="1">Needed for flagellar regrowth and assembly.</text>
</comment>
<dbReference type="PATRIC" id="fig|1056511.3.peg.898"/>
<dbReference type="GO" id="GO:0005829">
    <property type="term" value="C:cytosol"/>
    <property type="evidence" value="ECO:0007669"/>
    <property type="project" value="TreeGrafter"/>
</dbReference>